<evidence type="ECO:0000313" key="2">
    <source>
        <dbReference type="EMBL" id="OXA49783.1"/>
    </source>
</evidence>
<keyword evidence="1" id="KW-1133">Transmembrane helix</keyword>
<protein>
    <submittedName>
        <fullName evidence="2">Uncharacterized protein</fullName>
    </submittedName>
</protein>
<feature type="transmembrane region" description="Helical" evidence="1">
    <location>
        <begin position="373"/>
        <end position="395"/>
    </location>
</feature>
<evidence type="ECO:0000256" key="1">
    <source>
        <dbReference type="SAM" id="Phobius"/>
    </source>
</evidence>
<feature type="transmembrane region" description="Helical" evidence="1">
    <location>
        <begin position="416"/>
        <end position="437"/>
    </location>
</feature>
<gene>
    <name evidence="2" type="ORF">Fcan01_15681</name>
</gene>
<keyword evidence="1" id="KW-0472">Membrane</keyword>
<feature type="transmembrane region" description="Helical" evidence="1">
    <location>
        <begin position="449"/>
        <end position="469"/>
    </location>
</feature>
<feature type="transmembrane region" description="Helical" evidence="1">
    <location>
        <begin position="254"/>
        <end position="276"/>
    </location>
</feature>
<feature type="transmembrane region" description="Helical" evidence="1">
    <location>
        <begin position="503"/>
        <end position="522"/>
    </location>
</feature>
<feature type="transmembrane region" description="Helical" evidence="1">
    <location>
        <begin position="219"/>
        <end position="242"/>
    </location>
</feature>
<keyword evidence="1" id="KW-0812">Transmembrane</keyword>
<name>A0A226DWZ4_FOLCA</name>
<evidence type="ECO:0000313" key="3">
    <source>
        <dbReference type="Proteomes" id="UP000198287"/>
    </source>
</evidence>
<proteinExistence type="predicted"/>
<dbReference type="AlphaFoldDB" id="A0A226DWZ4"/>
<dbReference type="Proteomes" id="UP000198287">
    <property type="component" value="Unassembled WGS sequence"/>
</dbReference>
<dbReference type="EMBL" id="LNIX01000010">
    <property type="protein sequence ID" value="OXA49783.1"/>
    <property type="molecule type" value="Genomic_DNA"/>
</dbReference>
<reference evidence="2 3" key="1">
    <citation type="submission" date="2015-12" db="EMBL/GenBank/DDBJ databases">
        <title>The genome of Folsomia candida.</title>
        <authorList>
            <person name="Faddeeva A."/>
            <person name="Derks M.F."/>
            <person name="Anvar Y."/>
            <person name="Smit S."/>
            <person name="Van Straalen N."/>
            <person name="Roelofs D."/>
        </authorList>
    </citation>
    <scope>NUCLEOTIDE SEQUENCE [LARGE SCALE GENOMIC DNA]</scope>
    <source>
        <strain evidence="2 3">VU population</strain>
        <tissue evidence="2">Whole body</tissue>
    </source>
</reference>
<sequence length="540" mass="61507">MDYKKVHGDPWNPKKFTKFQRKPGSLLTVSMQIIQSVLKLNLRLRTFKCGTCHSLIEPQRKARLKKCSSHFKRYAPNKWEIIGSVVHPLSEIQFNGIDGTSQQHPARIYSAKNDPSVAKKTNSGLYLQSEMVIILDGFEPPEYEKWSKLGTKVCSKPRRSAEAWKKFLTPECHKMSLESNKRQILKQQLFGSQKLHRLASRSQILVRFSSHIPSFPKFIFFKIVSFLNVIYTLGIGVTVILANTGRIHIELGAVITISITGLVGLSNACYNITFYLHSDQINWTMRQVKQLAFNLGSISRVNARTEFVSLAYGFFSLIFSYLMFAISPLFGLELDALYYFHPSLHCDHRILGMLLRVIVGLLQGYHWTFGTYILFMVVIEFVIMSANILTLLSIQKNVDISKYNSIRILVTSYNQIFSYMGTFVLGCSSVIYISSTYAMITSYNKTPLAVYSIFPLATVFLSYCWGVILNTAAKIYTSSGEYINKYKWSGTDRRRAAMMKRSLQRVGMICGSIGVVSEMSILKLYDVWMDQTASALLAWK</sequence>
<organism evidence="2 3">
    <name type="scientific">Folsomia candida</name>
    <name type="common">Springtail</name>
    <dbReference type="NCBI Taxonomy" id="158441"/>
    <lineage>
        <taxon>Eukaryota</taxon>
        <taxon>Metazoa</taxon>
        <taxon>Ecdysozoa</taxon>
        <taxon>Arthropoda</taxon>
        <taxon>Hexapoda</taxon>
        <taxon>Collembola</taxon>
        <taxon>Entomobryomorpha</taxon>
        <taxon>Isotomoidea</taxon>
        <taxon>Isotomidae</taxon>
        <taxon>Proisotominae</taxon>
        <taxon>Folsomia</taxon>
    </lineage>
</organism>
<feature type="transmembrane region" description="Helical" evidence="1">
    <location>
        <begin position="310"/>
        <end position="330"/>
    </location>
</feature>
<accession>A0A226DWZ4</accession>
<keyword evidence="3" id="KW-1185">Reference proteome</keyword>
<comment type="caution">
    <text evidence="2">The sequence shown here is derived from an EMBL/GenBank/DDBJ whole genome shotgun (WGS) entry which is preliminary data.</text>
</comment>